<keyword evidence="1" id="KW-0472">Membrane</keyword>
<evidence type="ECO:0000313" key="3">
    <source>
        <dbReference type="Proteomes" id="UP000008320"/>
    </source>
</evidence>
<feature type="transmembrane region" description="Helical" evidence="1">
    <location>
        <begin position="6"/>
        <end position="25"/>
    </location>
</feature>
<proteinExistence type="predicted"/>
<evidence type="ECO:0000313" key="2">
    <source>
        <dbReference type="EMBL" id="ABD45506.1"/>
    </source>
</evidence>
<dbReference type="RefSeq" id="WP_006010416.1">
    <property type="nucleotide sequence ID" value="NC_007799.1"/>
</dbReference>
<dbReference type="AlphaFoldDB" id="Q2GGA9"/>
<dbReference type="EMBL" id="CP000236">
    <property type="protein sequence ID" value="ABD45506.1"/>
    <property type="molecule type" value="Genomic_DNA"/>
</dbReference>
<dbReference type="KEGG" id="ech:ECH_0721"/>
<accession>Q2GGA9</accession>
<feature type="transmembrane region" description="Helical" evidence="1">
    <location>
        <begin position="37"/>
        <end position="59"/>
    </location>
</feature>
<protein>
    <submittedName>
        <fullName evidence="2">Lipoprotein</fullName>
    </submittedName>
</protein>
<evidence type="ECO:0000256" key="1">
    <source>
        <dbReference type="SAM" id="Phobius"/>
    </source>
</evidence>
<sequence length="182" mass="20373">MEVSRIVVLICNIAVITASVVGLALSCVNMQHQDLSCVMACMFVFFLLYGLVLLCANYLGVKFDRTVNILYNNTIADCTDQHNKEERSSVLSNLKETFFQTRHRQAYSFSYAIGQSESDSSDIQDQDLSDGEDVQSIQEVLCQGDSDDVEFPMASFNRGVSMYLDSADVNMGMAERFIEKHS</sequence>
<dbReference type="HOGENOM" id="CLU_1406826_0_0_5"/>
<organism evidence="2 3">
    <name type="scientific">Ehrlichia chaffeensis (strain ATCC CRL-10679 / Arkansas)</name>
    <dbReference type="NCBI Taxonomy" id="205920"/>
    <lineage>
        <taxon>Bacteria</taxon>
        <taxon>Pseudomonadati</taxon>
        <taxon>Pseudomonadota</taxon>
        <taxon>Alphaproteobacteria</taxon>
        <taxon>Rickettsiales</taxon>
        <taxon>Anaplasmataceae</taxon>
        <taxon>Ehrlichia</taxon>
    </lineage>
</organism>
<name>Q2GGA9_EHRCR</name>
<dbReference type="OrthoDB" id="9961238at2"/>
<keyword evidence="1" id="KW-0812">Transmembrane</keyword>
<reference evidence="2 3" key="1">
    <citation type="journal article" date="2006" name="PLoS Genet.">
        <title>Comparative genomics of emerging human ehrlichiosis agents.</title>
        <authorList>
            <person name="Dunning Hotopp J.C."/>
            <person name="Lin M."/>
            <person name="Madupu R."/>
            <person name="Crabtree J."/>
            <person name="Angiuoli S.V."/>
            <person name="Eisen J.A."/>
            <person name="Seshadri R."/>
            <person name="Ren Q."/>
            <person name="Wu M."/>
            <person name="Utterback T.R."/>
            <person name="Smith S."/>
            <person name="Lewis M."/>
            <person name="Khouri H."/>
            <person name="Zhang C."/>
            <person name="Niu H."/>
            <person name="Lin Q."/>
            <person name="Ohashi N."/>
            <person name="Zhi N."/>
            <person name="Nelson W."/>
            <person name="Brinkac L.M."/>
            <person name="Dodson R.J."/>
            <person name="Rosovitz M.J."/>
            <person name="Sundaram J."/>
            <person name="Daugherty S.C."/>
            <person name="Davidsen T."/>
            <person name="Durkin A.S."/>
            <person name="Gwinn M."/>
            <person name="Haft D.H."/>
            <person name="Selengut J.D."/>
            <person name="Sullivan S.A."/>
            <person name="Zafar N."/>
            <person name="Zhou L."/>
            <person name="Benahmed F."/>
            <person name="Forberger H."/>
            <person name="Halpin R."/>
            <person name="Mulligan S."/>
            <person name="Robinson J."/>
            <person name="White O."/>
            <person name="Rikihisa Y."/>
            <person name="Tettelin H."/>
        </authorList>
    </citation>
    <scope>NUCLEOTIDE SEQUENCE [LARGE SCALE GENOMIC DNA]</scope>
    <source>
        <strain evidence="3">ATCC CRL-10679 / Arkansas</strain>
    </source>
</reference>
<keyword evidence="1" id="KW-1133">Transmembrane helix</keyword>
<dbReference type="Proteomes" id="UP000008320">
    <property type="component" value="Chromosome"/>
</dbReference>
<gene>
    <name evidence="2" type="ordered locus">ECH_0721</name>
</gene>
<keyword evidence="2" id="KW-0449">Lipoprotein</keyword>
<keyword evidence="3" id="KW-1185">Reference proteome</keyword>
<dbReference type="PROSITE" id="PS51257">
    <property type="entry name" value="PROKAR_LIPOPROTEIN"/>
    <property type="match status" value="1"/>
</dbReference>